<dbReference type="Gene3D" id="3.30.950.10">
    <property type="entry name" value="Methyltransferase, Cobalt-precorrin-4 Transmethylase, Domain 2"/>
    <property type="match status" value="1"/>
</dbReference>
<gene>
    <name evidence="9" type="primary">cobM</name>
    <name evidence="9" type="ORF">IOQ59_20475</name>
</gene>
<dbReference type="PANTHER" id="PTHR45790:SF4">
    <property type="entry name" value="COBALT-PRECORRIN-4 C(11)-METHYLTRANSFERASE"/>
    <property type="match status" value="1"/>
</dbReference>
<keyword evidence="10" id="KW-1185">Reference proteome</keyword>
<dbReference type="NCBIfam" id="TIGR01465">
    <property type="entry name" value="cobM_cbiF"/>
    <property type="match status" value="1"/>
</dbReference>
<feature type="domain" description="Tetrapyrrole methylase" evidence="8">
    <location>
        <begin position="2"/>
        <end position="208"/>
    </location>
</feature>
<comment type="similarity">
    <text evidence="2 7">Belongs to the precorrin methyltransferase family.</text>
</comment>
<dbReference type="EMBL" id="JADEYS010000032">
    <property type="protein sequence ID" value="MBE9399646.1"/>
    <property type="molecule type" value="Genomic_DNA"/>
</dbReference>
<dbReference type="InterPro" id="IPR006362">
    <property type="entry name" value="Cbl_synth_CobM/CibF"/>
</dbReference>
<dbReference type="InterPro" id="IPR014776">
    <property type="entry name" value="4pyrrole_Mease_sub2"/>
</dbReference>
<dbReference type="InterPro" id="IPR050161">
    <property type="entry name" value="Siro_Cobalamin_biosynth"/>
</dbReference>
<dbReference type="RefSeq" id="WP_193955337.1">
    <property type="nucleotide sequence ID" value="NZ_JADEYS010000032.1"/>
</dbReference>
<sequence>MTVYFIGAGPGDPELMTLKGLRILKQCPVVLYAGSLIPREVLAEVEGRAEKIIDTASIDLDEISAHITQAHAEGKDVARLQCGDPALYGAIGEQIRRLEQSGIDYEVIPGVSAVAASAAYLGKELTLSGVSQTIIMTRYEGKTPFPERERLPELARSGATLAIHLGITRIHKIVEELIPHYGEDCPVAVCYRTSWPDQDKVTGTLRDIVAKVREKGFTRTALILVGHVLDSDDFADSYLYQKDQAHIYRPRVKPDQPRTVKRDITSDQ</sequence>
<accession>A0A8J7KC23</accession>
<dbReference type="PROSITE" id="PS00839">
    <property type="entry name" value="SUMT_1"/>
    <property type="match status" value="1"/>
</dbReference>
<evidence type="ECO:0000313" key="9">
    <source>
        <dbReference type="EMBL" id="MBE9399646.1"/>
    </source>
</evidence>
<dbReference type="UniPathway" id="UPA00148"/>
<dbReference type="GO" id="GO:0032259">
    <property type="term" value="P:methylation"/>
    <property type="evidence" value="ECO:0007669"/>
    <property type="project" value="UniProtKB-KW"/>
</dbReference>
<dbReference type="PANTHER" id="PTHR45790">
    <property type="entry name" value="SIROHEME SYNTHASE-RELATED"/>
    <property type="match status" value="1"/>
</dbReference>
<dbReference type="InterPro" id="IPR035996">
    <property type="entry name" value="4pyrrol_Methylase_sf"/>
</dbReference>
<evidence type="ECO:0000256" key="4">
    <source>
        <dbReference type="ARBA" id="ARBA00022603"/>
    </source>
</evidence>
<keyword evidence="4 7" id="KW-0489">Methyltransferase</keyword>
<evidence type="ECO:0000256" key="7">
    <source>
        <dbReference type="RuleBase" id="RU003960"/>
    </source>
</evidence>
<evidence type="ECO:0000256" key="1">
    <source>
        <dbReference type="ARBA" id="ARBA00004953"/>
    </source>
</evidence>
<protein>
    <submittedName>
        <fullName evidence="9">Precorrin-4 C(11)-methyltransferase</fullName>
        <ecNumber evidence="9">2.1.1.133</ecNumber>
    </submittedName>
</protein>
<comment type="caution">
    <text evidence="9">The sequence shown here is derived from an EMBL/GenBank/DDBJ whole genome shotgun (WGS) entry which is preliminary data.</text>
</comment>
<dbReference type="InterPro" id="IPR000878">
    <property type="entry name" value="4pyrrol_Mease"/>
</dbReference>
<dbReference type="Pfam" id="PF00590">
    <property type="entry name" value="TP_methylase"/>
    <property type="match status" value="1"/>
</dbReference>
<dbReference type="PROSITE" id="PS00840">
    <property type="entry name" value="SUMT_2"/>
    <property type="match status" value="1"/>
</dbReference>
<dbReference type="SUPFAM" id="SSF53790">
    <property type="entry name" value="Tetrapyrrole methylase"/>
    <property type="match status" value="1"/>
</dbReference>
<dbReference type="CDD" id="cd11641">
    <property type="entry name" value="Precorrin-4_C11-MT"/>
    <property type="match status" value="1"/>
</dbReference>
<dbReference type="InterPro" id="IPR014777">
    <property type="entry name" value="4pyrrole_Mease_sub1"/>
</dbReference>
<keyword evidence="6" id="KW-0949">S-adenosyl-L-methionine</keyword>
<evidence type="ECO:0000256" key="5">
    <source>
        <dbReference type="ARBA" id="ARBA00022679"/>
    </source>
</evidence>
<dbReference type="Gene3D" id="3.40.1010.10">
    <property type="entry name" value="Cobalt-precorrin-4 Transmethylase, Domain 1"/>
    <property type="match status" value="1"/>
</dbReference>
<dbReference type="AlphaFoldDB" id="A0A8J7KC23"/>
<comment type="pathway">
    <text evidence="1">Cofactor biosynthesis; adenosylcobalamin biosynthesis.</text>
</comment>
<keyword evidence="5 7" id="KW-0808">Transferase</keyword>
<reference evidence="9" key="1">
    <citation type="submission" date="2020-10" db="EMBL/GenBank/DDBJ databases">
        <title>Bacterium isolated from coastal waters sediment.</title>
        <authorList>
            <person name="Chen R.-J."/>
            <person name="Lu D.-C."/>
            <person name="Zhu K.-L."/>
            <person name="Du Z.-J."/>
        </authorList>
    </citation>
    <scope>NUCLEOTIDE SEQUENCE</scope>
    <source>
        <strain evidence="9">N1Y112</strain>
    </source>
</reference>
<name>A0A8J7KC23_9GAMM</name>
<dbReference type="GO" id="GO:0009236">
    <property type="term" value="P:cobalamin biosynthetic process"/>
    <property type="evidence" value="ECO:0007669"/>
    <property type="project" value="UniProtKB-UniPathway"/>
</dbReference>
<evidence type="ECO:0000256" key="2">
    <source>
        <dbReference type="ARBA" id="ARBA00005879"/>
    </source>
</evidence>
<evidence type="ECO:0000313" key="10">
    <source>
        <dbReference type="Proteomes" id="UP000640333"/>
    </source>
</evidence>
<dbReference type="Proteomes" id="UP000640333">
    <property type="component" value="Unassembled WGS sequence"/>
</dbReference>
<dbReference type="EC" id="2.1.1.133" evidence="9"/>
<evidence type="ECO:0000256" key="3">
    <source>
        <dbReference type="ARBA" id="ARBA00022573"/>
    </source>
</evidence>
<keyword evidence="3" id="KW-0169">Cobalamin biosynthesis</keyword>
<organism evidence="9 10">
    <name type="scientific">Pontibacterium sinense</name>
    <dbReference type="NCBI Taxonomy" id="2781979"/>
    <lineage>
        <taxon>Bacteria</taxon>
        <taxon>Pseudomonadati</taxon>
        <taxon>Pseudomonadota</taxon>
        <taxon>Gammaproteobacteria</taxon>
        <taxon>Oceanospirillales</taxon>
        <taxon>Oceanospirillaceae</taxon>
        <taxon>Pontibacterium</taxon>
    </lineage>
</organism>
<dbReference type="GO" id="GO:0046026">
    <property type="term" value="F:precorrin-4 C11-methyltransferase activity"/>
    <property type="evidence" value="ECO:0007669"/>
    <property type="project" value="UniProtKB-EC"/>
</dbReference>
<dbReference type="InterPro" id="IPR003043">
    <property type="entry name" value="Uropor_MeTrfase_CS"/>
</dbReference>
<evidence type="ECO:0000256" key="6">
    <source>
        <dbReference type="ARBA" id="ARBA00022691"/>
    </source>
</evidence>
<proteinExistence type="inferred from homology"/>
<evidence type="ECO:0000259" key="8">
    <source>
        <dbReference type="Pfam" id="PF00590"/>
    </source>
</evidence>